<evidence type="ECO:0000313" key="2">
    <source>
        <dbReference type="EMBL" id="SMC53990.1"/>
    </source>
</evidence>
<dbReference type="EMBL" id="FWXR01000003">
    <property type="protein sequence ID" value="SMC53990.1"/>
    <property type="molecule type" value="Genomic_DNA"/>
</dbReference>
<dbReference type="STRING" id="937218.SAMN06297251_103259"/>
<proteinExistence type="predicted"/>
<evidence type="ECO:0000313" key="3">
    <source>
        <dbReference type="Proteomes" id="UP000192656"/>
    </source>
</evidence>
<dbReference type="CDD" id="cd06532">
    <property type="entry name" value="Glyco_transf_25"/>
    <property type="match status" value="1"/>
</dbReference>
<keyword evidence="3" id="KW-1185">Reference proteome</keyword>
<name>A0A1W2A026_9HYPH</name>
<protein>
    <submittedName>
        <fullName evidence="2">Glycosyl transferase, family 25</fullName>
    </submittedName>
</protein>
<accession>A0A1W2A026</accession>
<organism evidence="2 3">
    <name type="scientific">Fulvimarina manganoxydans</name>
    <dbReference type="NCBI Taxonomy" id="937218"/>
    <lineage>
        <taxon>Bacteria</taxon>
        <taxon>Pseudomonadati</taxon>
        <taxon>Pseudomonadota</taxon>
        <taxon>Alphaproteobacteria</taxon>
        <taxon>Hyphomicrobiales</taxon>
        <taxon>Aurantimonadaceae</taxon>
        <taxon>Fulvimarina</taxon>
    </lineage>
</organism>
<dbReference type="Proteomes" id="UP000192656">
    <property type="component" value="Unassembled WGS sequence"/>
</dbReference>
<dbReference type="AlphaFoldDB" id="A0A1W2A026"/>
<reference evidence="2 3" key="1">
    <citation type="submission" date="2017-04" db="EMBL/GenBank/DDBJ databases">
        <authorList>
            <person name="Afonso C.L."/>
            <person name="Miller P.J."/>
            <person name="Scott M.A."/>
            <person name="Spackman E."/>
            <person name="Goraichik I."/>
            <person name="Dimitrov K.M."/>
            <person name="Suarez D.L."/>
            <person name="Swayne D.E."/>
        </authorList>
    </citation>
    <scope>NUCLEOTIDE SEQUENCE [LARGE SCALE GENOMIC DNA]</scope>
    <source>
        <strain evidence="2 3">CGMCC 1.10972</strain>
    </source>
</reference>
<sequence length="245" mass="27779">MRLYVINLDGSTDRWDGFQEAAEGMDAVITRLSAVDGRTVDRDDWIDVDHKRFVRCHGRTILPGEYGCYRSHLKALDAIIASDDRHAIICEDDIAPHRDMIDIVRTVLTEKPDLHLLKLANHRIQGFIRHGGASEAATFGRCVHGPQGSAAAYVVTKEGAKKLRAALATMWLPYDVAFERGWAMNTRVYTLKNDAVDIVKKRYRSTISSGPKINYRTTKLFWLKRAPTAVFRGMDYLARARYALR</sequence>
<keyword evidence="2" id="KW-0808">Transferase</keyword>
<dbReference type="RefSeq" id="WP_170923181.1">
    <property type="nucleotide sequence ID" value="NZ_FWXR01000003.1"/>
</dbReference>
<feature type="domain" description="Glycosyl transferase family 25" evidence="1">
    <location>
        <begin position="3"/>
        <end position="176"/>
    </location>
</feature>
<dbReference type="Pfam" id="PF01755">
    <property type="entry name" value="Glyco_transf_25"/>
    <property type="match status" value="1"/>
</dbReference>
<dbReference type="InterPro" id="IPR002654">
    <property type="entry name" value="Glyco_trans_25"/>
</dbReference>
<evidence type="ECO:0000259" key="1">
    <source>
        <dbReference type="Pfam" id="PF01755"/>
    </source>
</evidence>
<gene>
    <name evidence="2" type="ORF">SAMN06297251_103259</name>
</gene>
<dbReference type="GO" id="GO:0016740">
    <property type="term" value="F:transferase activity"/>
    <property type="evidence" value="ECO:0007669"/>
    <property type="project" value="UniProtKB-KW"/>
</dbReference>